<dbReference type="AlphaFoldDB" id="A0A846N2L1"/>
<dbReference type="InterPro" id="IPR000182">
    <property type="entry name" value="GNAT_dom"/>
</dbReference>
<sequence>MSDVLIRHVEQNDLSALLAIYNHYVETTAVTFDLGPRTLEQRQVWLDSFAREGRWQCFVAVQKGEPVGWACSGKFREKDAYLTTVETSIYLKPGIGGQGLGTRLYATLFEALAKEDVHRAIGCLTIPNESSVALHKKLGFQHVGDFHQVGRKFGRFWDITWYEKAL</sequence>
<accession>A0A846N2L1</accession>
<protein>
    <submittedName>
        <fullName evidence="4">Phosphinothricin acetyltransferase</fullName>
        <ecNumber evidence="4">2.3.1.183</ecNumber>
    </submittedName>
</protein>
<name>A0A846N2L1_9PROT</name>
<evidence type="ECO:0000256" key="2">
    <source>
        <dbReference type="ARBA" id="ARBA00023315"/>
    </source>
</evidence>
<keyword evidence="1 4" id="KW-0808">Transferase</keyword>
<evidence type="ECO:0000313" key="5">
    <source>
        <dbReference type="Proteomes" id="UP000570514"/>
    </source>
</evidence>
<feature type="domain" description="N-acetyltransferase" evidence="3">
    <location>
        <begin position="4"/>
        <end position="166"/>
    </location>
</feature>
<dbReference type="EMBL" id="JAASRM010000001">
    <property type="protein sequence ID" value="NIK89462.1"/>
    <property type="molecule type" value="Genomic_DNA"/>
</dbReference>
<keyword evidence="2 4" id="KW-0012">Acyltransferase</keyword>
<reference evidence="4 5" key="1">
    <citation type="submission" date="2020-03" db="EMBL/GenBank/DDBJ databases">
        <title>Genomic Encyclopedia of Type Strains, Phase IV (KMG-IV): sequencing the most valuable type-strain genomes for metagenomic binning, comparative biology and taxonomic classification.</title>
        <authorList>
            <person name="Goeker M."/>
        </authorList>
    </citation>
    <scope>NUCLEOTIDE SEQUENCE [LARGE SCALE GENOMIC DNA]</scope>
    <source>
        <strain evidence="4 5">DSM 19867</strain>
    </source>
</reference>
<dbReference type="Gene3D" id="3.40.630.30">
    <property type="match status" value="1"/>
</dbReference>
<dbReference type="Pfam" id="PF13420">
    <property type="entry name" value="Acetyltransf_4"/>
    <property type="match status" value="1"/>
</dbReference>
<organism evidence="4 5">
    <name type="scientific">Rhizomicrobium palustre</name>
    <dbReference type="NCBI Taxonomy" id="189966"/>
    <lineage>
        <taxon>Bacteria</taxon>
        <taxon>Pseudomonadati</taxon>
        <taxon>Pseudomonadota</taxon>
        <taxon>Alphaproteobacteria</taxon>
        <taxon>Micropepsales</taxon>
        <taxon>Micropepsaceae</taxon>
        <taxon>Rhizomicrobium</taxon>
    </lineage>
</organism>
<dbReference type="PANTHER" id="PTHR43072:SF23">
    <property type="entry name" value="UPF0039 PROTEIN C11D3.02C"/>
    <property type="match status" value="1"/>
</dbReference>
<dbReference type="Proteomes" id="UP000570514">
    <property type="component" value="Unassembled WGS sequence"/>
</dbReference>
<evidence type="ECO:0000313" key="4">
    <source>
        <dbReference type="EMBL" id="NIK89462.1"/>
    </source>
</evidence>
<proteinExistence type="predicted"/>
<evidence type="ECO:0000259" key="3">
    <source>
        <dbReference type="PROSITE" id="PS51186"/>
    </source>
</evidence>
<comment type="caution">
    <text evidence="4">The sequence shown here is derived from an EMBL/GenBank/DDBJ whole genome shotgun (WGS) entry which is preliminary data.</text>
</comment>
<dbReference type="GO" id="GO:0102971">
    <property type="term" value="F:phosphinothricin N-acetyltransferase activity"/>
    <property type="evidence" value="ECO:0007669"/>
    <property type="project" value="UniProtKB-EC"/>
</dbReference>
<gene>
    <name evidence="4" type="ORF">FHS83_002780</name>
</gene>
<dbReference type="InterPro" id="IPR016181">
    <property type="entry name" value="Acyl_CoA_acyltransferase"/>
</dbReference>
<dbReference type="SUPFAM" id="SSF55729">
    <property type="entry name" value="Acyl-CoA N-acyltransferases (Nat)"/>
    <property type="match status" value="1"/>
</dbReference>
<keyword evidence="5" id="KW-1185">Reference proteome</keyword>
<dbReference type="PANTHER" id="PTHR43072">
    <property type="entry name" value="N-ACETYLTRANSFERASE"/>
    <property type="match status" value="1"/>
</dbReference>
<dbReference type="CDD" id="cd04301">
    <property type="entry name" value="NAT_SF"/>
    <property type="match status" value="1"/>
</dbReference>
<dbReference type="EC" id="2.3.1.183" evidence="4"/>
<dbReference type="PROSITE" id="PS51186">
    <property type="entry name" value="GNAT"/>
    <property type="match status" value="1"/>
</dbReference>
<dbReference type="RefSeq" id="WP_167083547.1">
    <property type="nucleotide sequence ID" value="NZ_BAAADC010000001.1"/>
</dbReference>
<evidence type="ECO:0000256" key="1">
    <source>
        <dbReference type="ARBA" id="ARBA00022679"/>
    </source>
</evidence>